<keyword evidence="4 12" id="KW-1133">Transmembrane helix</keyword>
<organism evidence="14 15">
    <name type="scientific">Ditylenchus destructor</name>
    <dbReference type="NCBI Taxonomy" id="166010"/>
    <lineage>
        <taxon>Eukaryota</taxon>
        <taxon>Metazoa</taxon>
        <taxon>Ecdysozoa</taxon>
        <taxon>Nematoda</taxon>
        <taxon>Chromadorea</taxon>
        <taxon>Rhabditida</taxon>
        <taxon>Tylenchina</taxon>
        <taxon>Tylenchomorpha</taxon>
        <taxon>Sphaerularioidea</taxon>
        <taxon>Anguinidae</taxon>
        <taxon>Anguininae</taxon>
        <taxon>Ditylenchus</taxon>
    </lineage>
</organism>
<feature type="transmembrane region" description="Helical" evidence="12">
    <location>
        <begin position="238"/>
        <end position="260"/>
    </location>
</feature>
<dbReference type="PRINTS" id="PR00237">
    <property type="entry name" value="GPCRRHODOPSN"/>
</dbReference>
<dbReference type="GO" id="GO:0005886">
    <property type="term" value="C:plasma membrane"/>
    <property type="evidence" value="ECO:0007669"/>
    <property type="project" value="TreeGrafter"/>
</dbReference>
<keyword evidence="7 9" id="KW-0675">Receptor</keyword>
<dbReference type="SUPFAM" id="SSF81321">
    <property type="entry name" value="Family A G protein-coupled receptor-like"/>
    <property type="match status" value="1"/>
</dbReference>
<dbReference type="PROSITE" id="PS00237">
    <property type="entry name" value="G_PROTEIN_RECEP_F1_1"/>
    <property type="match status" value="1"/>
</dbReference>
<dbReference type="EMBL" id="JAKKPZ010000015">
    <property type="protein sequence ID" value="KAI1713479.1"/>
    <property type="molecule type" value="Genomic_DNA"/>
</dbReference>
<dbReference type="GO" id="GO:0004983">
    <property type="term" value="F:neuropeptide Y receptor activity"/>
    <property type="evidence" value="ECO:0007669"/>
    <property type="project" value="InterPro"/>
</dbReference>
<dbReference type="InterPro" id="IPR017452">
    <property type="entry name" value="GPCR_Rhodpsn_7TM"/>
</dbReference>
<feature type="region of interest" description="Disordered" evidence="11">
    <location>
        <begin position="433"/>
        <end position="460"/>
    </location>
</feature>
<feature type="transmembrane region" description="Helical" evidence="12">
    <location>
        <begin position="73"/>
        <end position="95"/>
    </location>
</feature>
<gene>
    <name evidence="14" type="ORF">DdX_08994</name>
</gene>
<comment type="subcellular location">
    <subcellularLocation>
        <location evidence="1">Membrane</location>
        <topology evidence="1">Multi-pass membrane protein</topology>
    </subcellularLocation>
</comment>
<evidence type="ECO:0000256" key="2">
    <source>
        <dbReference type="ARBA" id="ARBA00010663"/>
    </source>
</evidence>
<keyword evidence="5 9" id="KW-0297">G-protein coupled receptor</keyword>
<evidence type="ECO:0000256" key="6">
    <source>
        <dbReference type="ARBA" id="ARBA00023136"/>
    </source>
</evidence>
<feature type="compositionally biased region" description="Polar residues" evidence="11">
    <location>
        <begin position="433"/>
        <end position="444"/>
    </location>
</feature>
<dbReference type="PANTHER" id="PTHR24235">
    <property type="entry name" value="NEUROPEPTIDE Y RECEPTOR"/>
    <property type="match status" value="1"/>
</dbReference>
<feature type="coiled-coil region" evidence="10">
    <location>
        <begin position="495"/>
        <end position="522"/>
    </location>
</feature>
<keyword evidence="15" id="KW-1185">Reference proteome</keyword>
<dbReference type="PROSITE" id="PS50262">
    <property type="entry name" value="G_PROTEIN_RECEP_F1_2"/>
    <property type="match status" value="1"/>
</dbReference>
<protein>
    <submittedName>
        <fullName evidence="14">7 transmembrane receptor (Rhodopsin family) domain-containing protein</fullName>
    </submittedName>
</protein>
<dbReference type="AlphaFoldDB" id="A0AAD4R6V4"/>
<feature type="transmembrane region" description="Helical" evidence="12">
    <location>
        <begin position="288"/>
        <end position="306"/>
    </location>
</feature>
<dbReference type="InterPro" id="IPR000611">
    <property type="entry name" value="NPY_rcpt"/>
</dbReference>
<feature type="transmembrane region" description="Helical" evidence="12">
    <location>
        <begin position="147"/>
        <end position="169"/>
    </location>
</feature>
<keyword evidence="6 12" id="KW-0472">Membrane</keyword>
<feature type="transmembrane region" description="Helical" evidence="12">
    <location>
        <begin position="189"/>
        <end position="210"/>
    </location>
</feature>
<dbReference type="CDD" id="cd15203">
    <property type="entry name" value="7tmA_NPYR-like"/>
    <property type="match status" value="1"/>
</dbReference>
<evidence type="ECO:0000259" key="13">
    <source>
        <dbReference type="PROSITE" id="PS50262"/>
    </source>
</evidence>
<keyword evidence="3 9" id="KW-0812">Transmembrane</keyword>
<evidence type="ECO:0000256" key="3">
    <source>
        <dbReference type="ARBA" id="ARBA00022692"/>
    </source>
</evidence>
<keyword evidence="10" id="KW-0175">Coiled coil</keyword>
<name>A0AAD4R6V4_9BILA</name>
<evidence type="ECO:0000256" key="10">
    <source>
        <dbReference type="SAM" id="Coils"/>
    </source>
</evidence>
<evidence type="ECO:0000256" key="1">
    <source>
        <dbReference type="ARBA" id="ARBA00004141"/>
    </source>
</evidence>
<dbReference type="GO" id="GO:0042923">
    <property type="term" value="F:neuropeptide binding"/>
    <property type="evidence" value="ECO:0007669"/>
    <property type="project" value="TreeGrafter"/>
</dbReference>
<dbReference type="Proteomes" id="UP001201812">
    <property type="component" value="Unassembled WGS sequence"/>
</dbReference>
<comment type="similarity">
    <text evidence="2 9">Belongs to the G-protein coupled receptor 1 family.</text>
</comment>
<comment type="caution">
    <text evidence="14">The sequence shown here is derived from an EMBL/GenBank/DDBJ whole genome shotgun (WGS) entry which is preliminary data.</text>
</comment>
<dbReference type="GO" id="GO:0043005">
    <property type="term" value="C:neuron projection"/>
    <property type="evidence" value="ECO:0007669"/>
    <property type="project" value="TreeGrafter"/>
</dbReference>
<evidence type="ECO:0000313" key="15">
    <source>
        <dbReference type="Proteomes" id="UP001201812"/>
    </source>
</evidence>
<feature type="domain" description="G-protein coupled receptors family 1 profile" evidence="13">
    <location>
        <begin position="86"/>
        <end position="347"/>
    </location>
</feature>
<dbReference type="Pfam" id="PF00001">
    <property type="entry name" value="7tm_1"/>
    <property type="match status" value="1"/>
</dbReference>
<feature type="transmembrane region" description="Helical" evidence="12">
    <location>
        <begin position="107"/>
        <end position="127"/>
    </location>
</feature>
<evidence type="ECO:0000313" key="14">
    <source>
        <dbReference type="EMBL" id="KAI1713479.1"/>
    </source>
</evidence>
<accession>A0AAD4R6V4</accession>
<evidence type="ECO:0000256" key="8">
    <source>
        <dbReference type="ARBA" id="ARBA00023224"/>
    </source>
</evidence>
<feature type="transmembrane region" description="Helical" evidence="12">
    <location>
        <begin position="326"/>
        <end position="350"/>
    </location>
</feature>
<dbReference type="Gene3D" id="1.20.1070.10">
    <property type="entry name" value="Rhodopsin 7-helix transmembrane proteins"/>
    <property type="match status" value="1"/>
</dbReference>
<evidence type="ECO:0000256" key="11">
    <source>
        <dbReference type="SAM" id="MobiDB-lite"/>
    </source>
</evidence>
<keyword evidence="8 9" id="KW-0807">Transducer</keyword>
<evidence type="ECO:0000256" key="12">
    <source>
        <dbReference type="SAM" id="Phobius"/>
    </source>
</evidence>
<evidence type="ECO:0000256" key="4">
    <source>
        <dbReference type="ARBA" id="ARBA00022989"/>
    </source>
</evidence>
<evidence type="ECO:0000256" key="5">
    <source>
        <dbReference type="ARBA" id="ARBA00023040"/>
    </source>
</evidence>
<proteinExistence type="inferred from homology"/>
<dbReference type="PRINTS" id="PR01012">
    <property type="entry name" value="NRPEPTIDEYR"/>
</dbReference>
<evidence type="ECO:0000256" key="9">
    <source>
        <dbReference type="RuleBase" id="RU000688"/>
    </source>
</evidence>
<dbReference type="InterPro" id="IPR000276">
    <property type="entry name" value="GPCR_Rhodpsn"/>
</dbReference>
<dbReference type="PANTHER" id="PTHR24235:SF29">
    <property type="entry name" value="GH23382P"/>
    <property type="match status" value="1"/>
</dbReference>
<evidence type="ECO:0000256" key="7">
    <source>
        <dbReference type="ARBA" id="ARBA00023170"/>
    </source>
</evidence>
<sequence>MLYNASTTSFGLLSHSIANYSPNSLAYASHRHNSGFAMKRLENIYPLLAHNITINCTGKKAITDLFVTKTLFLLGYLTIFLTSFFGNSLVVYVVLSSRHMQTVTNIFITNLAAADLLVCCTSLWLTPVYTYLGHWIWGDWLCYGLPLFQGTSIFISTLTLMSIAVDRYFVICRQSKSVVNINDHMSMQVCIAIITLIWMVSLLLVMPYAVHMRMAYVQKPCDFWLCIEDWAMEDLKSLYGIIVVSLQFIVPFGIIGYSYVRIWRFLNKRQSLVSERESEHETQRRTRLLRMLITMVVLFAICWLPFNLLNILRDLKMDRRLKPYFSFLFLTAHLISMTATMCNPILYAWMNQSFREEFVRAVPILAKICGTRRASGSHASSRPRIITDCAPASNRRNCGDNVIDRKLTFTTSGFGTPNTSLLMRNSITENQHSSSGFELSSVNGHASKKPNEPTNSPRCSLAVESRRKNILPPTMRRSKSASTVVCWQTNSKENIAIHSKRNNEQEEEINLLNSDCNGEMRQKPTLFWKVLTNKLSRRIQ</sequence>
<reference evidence="14" key="1">
    <citation type="submission" date="2022-01" db="EMBL/GenBank/DDBJ databases">
        <title>Genome Sequence Resource for Two Populations of Ditylenchus destructor, the Migratory Endoparasitic Phytonematode.</title>
        <authorList>
            <person name="Zhang H."/>
            <person name="Lin R."/>
            <person name="Xie B."/>
        </authorList>
    </citation>
    <scope>NUCLEOTIDE SEQUENCE</scope>
    <source>
        <strain evidence="14">BazhouSP</strain>
    </source>
</reference>